<dbReference type="AlphaFoldDB" id="A0A3B0UDS7"/>
<name>A0A3B0UDS7_9ZZZZ</name>
<dbReference type="Pfam" id="PF08907">
    <property type="entry name" value="DUF1853"/>
    <property type="match status" value="1"/>
</dbReference>
<reference evidence="1" key="1">
    <citation type="submission" date="2018-06" db="EMBL/GenBank/DDBJ databases">
        <authorList>
            <person name="Zhirakovskaya E."/>
        </authorList>
    </citation>
    <scope>NUCLEOTIDE SEQUENCE</scope>
</reference>
<evidence type="ECO:0008006" key="2">
    <source>
        <dbReference type="Google" id="ProtNLM"/>
    </source>
</evidence>
<organism evidence="1">
    <name type="scientific">hydrothermal vent metagenome</name>
    <dbReference type="NCBI Taxonomy" id="652676"/>
    <lineage>
        <taxon>unclassified sequences</taxon>
        <taxon>metagenomes</taxon>
        <taxon>ecological metagenomes</taxon>
    </lineage>
</organism>
<evidence type="ECO:0000313" key="1">
    <source>
        <dbReference type="EMBL" id="VAW26473.1"/>
    </source>
</evidence>
<dbReference type="InterPro" id="IPR015003">
    <property type="entry name" value="DUF1853"/>
</dbReference>
<sequence>MDSNSKEIQLQYEGFLQTPLLWSSKEIFNLKQINLSKKQVTIFEGKIQKKLRLGKRVERFVCNELNQYKTITVLKENIQIQDGNTTIGEIDCLLKQQVKPIHLEIVYKFYLYDKTAGSTELEHWIGPNRRDSLVKKLTKLKEKQLPLLFKPQTKLYLEKLKICANEIKQMVYFKAQLFVPYKQKQSTFKLINNNCINGSYIYFQELSQFSECEFHIPTKVNWLQKTNTQVSWISFKKFKLAIEVFMQSETSPLCWLKQPNGKIYKIFIVWWS</sequence>
<dbReference type="EMBL" id="UOER01000601">
    <property type="protein sequence ID" value="VAW26473.1"/>
    <property type="molecule type" value="Genomic_DNA"/>
</dbReference>
<gene>
    <name evidence="1" type="ORF">MNBD_BACTEROID04-1295</name>
</gene>
<protein>
    <recommendedName>
        <fullName evidence="2">DUF1853 family protein</fullName>
    </recommendedName>
</protein>
<proteinExistence type="predicted"/>
<accession>A0A3B0UDS7</accession>